<evidence type="ECO:0000256" key="1">
    <source>
        <dbReference type="SAM" id="MobiDB-lite"/>
    </source>
</evidence>
<feature type="region of interest" description="Disordered" evidence="1">
    <location>
        <begin position="206"/>
        <end position="258"/>
    </location>
</feature>
<feature type="compositionally biased region" description="Basic and acidic residues" evidence="1">
    <location>
        <begin position="144"/>
        <end position="155"/>
    </location>
</feature>
<dbReference type="Proteomes" id="UP001324115">
    <property type="component" value="Unassembled WGS sequence"/>
</dbReference>
<feature type="region of interest" description="Disordered" evidence="1">
    <location>
        <begin position="331"/>
        <end position="379"/>
    </location>
</feature>
<feature type="region of interest" description="Disordered" evidence="1">
    <location>
        <begin position="92"/>
        <end position="173"/>
    </location>
</feature>
<name>A0AAN7IIL3_QUERU</name>
<accession>A0AAN7IIL3</accession>
<reference evidence="2 3" key="1">
    <citation type="journal article" date="2023" name="G3 (Bethesda)">
        <title>A haplotype-resolved chromosome-scale genome for Quercus rubra L. provides insights into the genetics of adaptive traits for red oak species.</title>
        <authorList>
            <person name="Kapoor B."/>
            <person name="Jenkins J."/>
            <person name="Schmutz J."/>
            <person name="Zhebentyayeva T."/>
            <person name="Kuelheim C."/>
            <person name="Coggeshall M."/>
            <person name="Heim C."/>
            <person name="Lasky J.R."/>
            <person name="Leites L."/>
            <person name="Islam-Faridi N."/>
            <person name="Romero-Severson J."/>
            <person name="DeLeo V.L."/>
            <person name="Lucas S.M."/>
            <person name="Lazic D."/>
            <person name="Gailing O."/>
            <person name="Carlson J."/>
            <person name="Staton M."/>
        </authorList>
    </citation>
    <scope>NUCLEOTIDE SEQUENCE [LARGE SCALE GENOMIC DNA]</scope>
    <source>
        <strain evidence="2">Pseudo-F2</strain>
    </source>
</reference>
<gene>
    <name evidence="2" type="ORF">RGQ29_031451</name>
</gene>
<feature type="compositionally biased region" description="Acidic residues" evidence="1">
    <location>
        <begin position="163"/>
        <end position="172"/>
    </location>
</feature>
<comment type="caution">
    <text evidence="2">The sequence shown here is derived from an EMBL/GenBank/DDBJ whole genome shotgun (WGS) entry which is preliminary data.</text>
</comment>
<dbReference type="EMBL" id="JAXUIC010000009">
    <property type="protein sequence ID" value="KAK4573497.1"/>
    <property type="molecule type" value="Genomic_DNA"/>
</dbReference>
<protein>
    <submittedName>
        <fullName evidence="2">Uncharacterized protein</fullName>
    </submittedName>
</protein>
<evidence type="ECO:0000313" key="2">
    <source>
        <dbReference type="EMBL" id="KAK4573497.1"/>
    </source>
</evidence>
<feature type="compositionally biased region" description="Low complexity" evidence="1">
    <location>
        <begin position="210"/>
        <end position="223"/>
    </location>
</feature>
<organism evidence="2 3">
    <name type="scientific">Quercus rubra</name>
    <name type="common">Northern red oak</name>
    <name type="synonym">Quercus borealis</name>
    <dbReference type="NCBI Taxonomy" id="3512"/>
    <lineage>
        <taxon>Eukaryota</taxon>
        <taxon>Viridiplantae</taxon>
        <taxon>Streptophyta</taxon>
        <taxon>Embryophyta</taxon>
        <taxon>Tracheophyta</taxon>
        <taxon>Spermatophyta</taxon>
        <taxon>Magnoliopsida</taxon>
        <taxon>eudicotyledons</taxon>
        <taxon>Gunneridae</taxon>
        <taxon>Pentapetalae</taxon>
        <taxon>rosids</taxon>
        <taxon>fabids</taxon>
        <taxon>Fagales</taxon>
        <taxon>Fagaceae</taxon>
        <taxon>Quercus</taxon>
    </lineage>
</organism>
<dbReference type="AlphaFoldDB" id="A0AAN7IIL3"/>
<proteinExistence type="predicted"/>
<keyword evidence="3" id="KW-1185">Reference proteome</keyword>
<sequence>MHGYWHAVMDSFVAELAGSRGFSLIPPKGLSTVASANPRLLLPSRSVLAYARKQSRSAIFEWDAEKRGWFLHAGDYPPGWEKKVKVINLPAPSEKVPTKPRSAAKFKSASKTKPAIPLPPAGALPAVRTRGSKRKTTPHPVSATERRSKYKEDSSAARPIFLDDPEPEEEPEPLSVYHPTAEEISASMGVPMEGFFDGAEAVLSTPAPPAAHKAPAKTPTPSAEPVPREGTHVEGVGETTPLPAERFAPSEGATPSAVVQTKITPPILPLVISSSDPFASISQAAKGSASLVVTPSSIPGSATRGPDLDLSSEGSVDIFEDPDDVPVLKRTISDSDEEGSAPSEPDLMETSKGPEIAAGEGMTAPASPVAPAPAAPSVPVSAVPTAPVPSVPVIPLPVTPVAPIPGPLPTIPSQFEAGSSSYVTIPDDAASFFVHFDQPEVNDLGPAEFWASGPPYVDFYGFRVP</sequence>
<evidence type="ECO:0000313" key="3">
    <source>
        <dbReference type="Proteomes" id="UP001324115"/>
    </source>
</evidence>